<evidence type="ECO:0000313" key="2">
    <source>
        <dbReference type="Proteomes" id="UP000326331"/>
    </source>
</evidence>
<name>A0ABX6BYV0_9CHLR</name>
<reference evidence="1 2" key="2">
    <citation type="submission" date="2019-10" db="EMBL/GenBank/DDBJ databases">
        <title>Thermopilla bonchosmolovskayae gen. nov., sp. nov., a moderately thermophilic Chloroflexi bacterium from a Chukotka hot spring (Arctic, Russia), representing a novel classis Thermopillaia, which include previously uncultivated lineage OLB14.</title>
        <authorList>
            <person name="Kochetkova T.V."/>
            <person name="Zayulina K.S."/>
            <person name="Zhigarkov V.S."/>
            <person name="Minaev N.V."/>
            <person name="Novikov A."/>
            <person name="Toshchakov S.V."/>
            <person name="Elcheninov A.G."/>
            <person name="Kublanov I.V."/>
        </authorList>
    </citation>
    <scope>NUCLEOTIDE SEQUENCE [LARGE SCALE GENOMIC DNA]</scope>
    <source>
        <strain evidence="1 2">3753O</strain>
    </source>
</reference>
<proteinExistence type="predicted"/>
<reference evidence="1 2" key="1">
    <citation type="submission" date="2019-08" db="EMBL/GenBank/DDBJ databases">
        <authorList>
            <person name="Toschakov S.V."/>
        </authorList>
    </citation>
    <scope>NUCLEOTIDE SEQUENCE [LARGE SCALE GENOMIC DNA]</scope>
    <source>
        <strain evidence="1 2">3753O</strain>
    </source>
</reference>
<organism evidence="1 2">
    <name type="scientific">Tepidiforma bonchosmolovskayae</name>
    <dbReference type="NCBI Taxonomy" id="2601677"/>
    <lineage>
        <taxon>Bacteria</taxon>
        <taxon>Bacillati</taxon>
        <taxon>Chloroflexota</taxon>
        <taxon>Tepidiformia</taxon>
        <taxon>Tepidiformales</taxon>
        <taxon>Tepidiformaceae</taxon>
        <taxon>Tepidiforma</taxon>
    </lineage>
</organism>
<dbReference type="RefSeq" id="WP_158066098.1">
    <property type="nucleotide sequence ID" value="NZ_CP042829.1"/>
</dbReference>
<dbReference type="Proteomes" id="UP000326331">
    <property type="component" value="Chromosome"/>
</dbReference>
<sequence length="146" mass="15573">MTWDMPGVVTAVADTVQSAVGITRVYHAAGVGAQAIPPAVAEFPAVLVYPETSDPVTAYAGQLRTTPIYIDVLTGRWDVGLNVATALQAMEAIIERLHADVVLSPSARWVSYTVSWTLPLDWGGIIYVGGRIVVDVVEDQQGVLQP</sequence>
<protein>
    <recommendedName>
        <fullName evidence="3">DUF3168 domain-containing protein</fullName>
    </recommendedName>
</protein>
<keyword evidence="2" id="KW-1185">Reference proteome</keyword>
<dbReference type="EMBL" id="CP042829">
    <property type="protein sequence ID" value="QFG02162.1"/>
    <property type="molecule type" value="Genomic_DNA"/>
</dbReference>
<accession>A0ABX6BYV0</accession>
<evidence type="ECO:0008006" key="3">
    <source>
        <dbReference type="Google" id="ProtNLM"/>
    </source>
</evidence>
<evidence type="ECO:0000313" key="1">
    <source>
        <dbReference type="EMBL" id="QFG02162.1"/>
    </source>
</evidence>
<gene>
    <name evidence="1" type="ORF">Tbon_02235</name>
</gene>